<evidence type="ECO:0000259" key="1">
    <source>
        <dbReference type="Pfam" id="PF16033"/>
    </source>
</evidence>
<reference evidence="2" key="2">
    <citation type="submission" date="2023-03" db="EMBL/GenBank/DDBJ databases">
        <authorList>
            <person name="Inwood S.N."/>
            <person name="Skelly J.G."/>
            <person name="Guhlin J."/>
            <person name="Harrop T.W.R."/>
            <person name="Goldson S.G."/>
            <person name="Dearden P.K."/>
        </authorList>
    </citation>
    <scope>NUCLEOTIDE SEQUENCE</scope>
    <source>
        <strain evidence="2">Irish</strain>
        <tissue evidence="2">Whole body</tissue>
    </source>
</reference>
<keyword evidence="3" id="KW-1185">Reference proteome</keyword>
<evidence type="ECO:0000313" key="2">
    <source>
        <dbReference type="EMBL" id="KAK0164773.1"/>
    </source>
</evidence>
<sequence>MCNCQDIVFPNDEETSHLSGNNAIITERIPVYIPEKCPENMLLYPGGGIKSAWVCDCRPRYLYFPLNNTCHEAYRQGPCNDGEYVILPVGEVVPKCVINPCREDGLVRYNGICYNLRMKGGPCGPDGVLGVNGNTFQVQCIPIQIAPFIIIDAPTTVTPCPAGSRRNSLGICKVPI</sequence>
<dbReference type="EMBL" id="JAQQBS010001422">
    <property type="protein sequence ID" value="KAK0164773.1"/>
    <property type="molecule type" value="Genomic_DNA"/>
</dbReference>
<reference evidence="2" key="1">
    <citation type="journal article" date="2023" name="bioRxiv">
        <title>Scaffold-level genome assemblies of two parasitoid biocontrol wasps reveal the parthenogenesis mechanism and an associated novel virus.</title>
        <authorList>
            <person name="Inwood S."/>
            <person name="Skelly J."/>
            <person name="Guhlin J."/>
            <person name="Harrop T."/>
            <person name="Goldson S."/>
            <person name="Dearden P."/>
        </authorList>
    </citation>
    <scope>NUCLEOTIDE SEQUENCE</scope>
    <source>
        <strain evidence="2">Irish</strain>
        <tissue evidence="2">Whole body</tissue>
    </source>
</reference>
<accession>A0AA39F8D2</accession>
<dbReference type="PANTHER" id="PTHR21177">
    <property type="entry name" value="IP06524P-RELATED"/>
    <property type="match status" value="1"/>
</dbReference>
<organism evidence="2 3">
    <name type="scientific">Microctonus aethiopoides</name>
    <dbReference type="NCBI Taxonomy" id="144406"/>
    <lineage>
        <taxon>Eukaryota</taxon>
        <taxon>Metazoa</taxon>
        <taxon>Ecdysozoa</taxon>
        <taxon>Arthropoda</taxon>
        <taxon>Hexapoda</taxon>
        <taxon>Insecta</taxon>
        <taxon>Pterygota</taxon>
        <taxon>Neoptera</taxon>
        <taxon>Endopterygota</taxon>
        <taxon>Hymenoptera</taxon>
        <taxon>Apocrita</taxon>
        <taxon>Ichneumonoidea</taxon>
        <taxon>Braconidae</taxon>
        <taxon>Euphorinae</taxon>
        <taxon>Microctonus</taxon>
    </lineage>
</organism>
<proteinExistence type="predicted"/>
<gene>
    <name evidence="2" type="ORF">PV328_003350</name>
</gene>
<dbReference type="PANTHER" id="PTHR21177:SF4">
    <property type="entry name" value="IP06524P"/>
    <property type="match status" value="1"/>
</dbReference>
<dbReference type="Pfam" id="PF16033">
    <property type="entry name" value="DUF4789"/>
    <property type="match status" value="1"/>
</dbReference>
<protein>
    <recommendedName>
        <fullName evidence="1">DUF4789 domain-containing protein</fullName>
    </recommendedName>
</protein>
<dbReference type="Proteomes" id="UP001168990">
    <property type="component" value="Unassembled WGS sequence"/>
</dbReference>
<evidence type="ECO:0000313" key="3">
    <source>
        <dbReference type="Proteomes" id="UP001168990"/>
    </source>
</evidence>
<dbReference type="InterPro" id="IPR031993">
    <property type="entry name" value="DUF4789"/>
</dbReference>
<dbReference type="AlphaFoldDB" id="A0AA39F8D2"/>
<comment type="caution">
    <text evidence="2">The sequence shown here is derived from an EMBL/GenBank/DDBJ whole genome shotgun (WGS) entry which is preliminary data.</text>
</comment>
<feature type="domain" description="DUF4789" evidence="1">
    <location>
        <begin position="36"/>
        <end position="123"/>
    </location>
</feature>
<name>A0AA39F8D2_9HYME</name>